<dbReference type="InterPro" id="IPR036927">
    <property type="entry name" value="Cyt_c_oxase-like_su1_sf"/>
</dbReference>
<evidence type="ECO:0000259" key="8">
    <source>
        <dbReference type="PROSITE" id="PS50855"/>
    </source>
</evidence>
<keyword evidence="6" id="KW-0249">Electron transport</keyword>
<dbReference type="PANTHER" id="PTHR10422">
    <property type="entry name" value="CYTOCHROME C OXIDASE SUBUNIT 1"/>
    <property type="match status" value="1"/>
</dbReference>
<evidence type="ECO:0000313" key="10">
    <source>
        <dbReference type="Proteomes" id="UP000236454"/>
    </source>
</evidence>
<feature type="transmembrane region" description="Helical" evidence="7">
    <location>
        <begin position="128"/>
        <end position="151"/>
    </location>
</feature>
<dbReference type="PROSITE" id="PS00077">
    <property type="entry name" value="COX1_CUB"/>
    <property type="match status" value="1"/>
</dbReference>
<dbReference type="RefSeq" id="WP_090250781.1">
    <property type="nucleotide sequence ID" value="NZ_FPAS01000004.1"/>
</dbReference>
<keyword evidence="6" id="KW-0479">Metal-binding</keyword>
<evidence type="ECO:0000256" key="3">
    <source>
        <dbReference type="ARBA" id="ARBA00022692"/>
    </source>
</evidence>
<accession>A0A1I7B4A5</accession>
<evidence type="ECO:0000256" key="4">
    <source>
        <dbReference type="ARBA" id="ARBA00022989"/>
    </source>
</evidence>
<dbReference type="GO" id="GO:0015990">
    <property type="term" value="P:electron transport coupled proton transport"/>
    <property type="evidence" value="ECO:0007669"/>
    <property type="project" value="TreeGrafter"/>
</dbReference>
<dbReference type="GO" id="GO:0016020">
    <property type="term" value="C:membrane"/>
    <property type="evidence" value="ECO:0007669"/>
    <property type="project" value="UniProtKB-SubCell"/>
</dbReference>
<evidence type="ECO:0000256" key="5">
    <source>
        <dbReference type="ARBA" id="ARBA00023136"/>
    </source>
</evidence>
<dbReference type="GO" id="GO:0022904">
    <property type="term" value="P:respiratory electron transport chain"/>
    <property type="evidence" value="ECO:0007669"/>
    <property type="project" value="TreeGrafter"/>
</dbReference>
<reference evidence="9 10" key="1">
    <citation type="submission" date="2016-10" db="EMBL/GenBank/DDBJ databases">
        <authorList>
            <person name="de Groot N.N."/>
        </authorList>
    </citation>
    <scope>NUCLEOTIDE SEQUENCE [LARGE SCALE GENOMIC DNA]</scope>
    <source>
        <strain evidence="9 10">CGMCC 1.7005</strain>
    </source>
</reference>
<name>A0A1I7B4A5_9FLAO</name>
<dbReference type="GO" id="GO:0004129">
    <property type="term" value="F:cytochrome-c oxidase activity"/>
    <property type="evidence" value="ECO:0007669"/>
    <property type="project" value="InterPro"/>
</dbReference>
<keyword evidence="4 7" id="KW-1133">Transmembrane helix</keyword>
<dbReference type="Gene3D" id="1.20.210.10">
    <property type="entry name" value="Cytochrome c oxidase-like, subunit I domain"/>
    <property type="match status" value="1"/>
</dbReference>
<feature type="transmembrane region" description="Helical" evidence="7">
    <location>
        <begin position="86"/>
        <end position="116"/>
    </location>
</feature>
<keyword evidence="6" id="KW-0408">Iron</keyword>
<dbReference type="AlphaFoldDB" id="A0A1I7B4A5"/>
<keyword evidence="6" id="KW-0813">Transport</keyword>
<feature type="transmembrane region" description="Helical" evidence="7">
    <location>
        <begin position="220"/>
        <end position="248"/>
    </location>
</feature>
<evidence type="ECO:0000256" key="1">
    <source>
        <dbReference type="ARBA" id="ARBA00004141"/>
    </source>
</evidence>
<feature type="transmembrane region" description="Helical" evidence="7">
    <location>
        <begin position="417"/>
        <end position="443"/>
    </location>
</feature>
<keyword evidence="10" id="KW-1185">Reference proteome</keyword>
<dbReference type="STRING" id="477690.SAMN05216474_2534"/>
<dbReference type="SUPFAM" id="SSF81442">
    <property type="entry name" value="Cytochrome c oxidase subunit I-like"/>
    <property type="match status" value="1"/>
</dbReference>
<feature type="transmembrane region" description="Helical" evidence="7">
    <location>
        <begin position="281"/>
        <end position="302"/>
    </location>
</feature>
<evidence type="ECO:0000256" key="2">
    <source>
        <dbReference type="ARBA" id="ARBA00022660"/>
    </source>
</evidence>
<dbReference type="Pfam" id="PF00115">
    <property type="entry name" value="COX1"/>
    <property type="match status" value="1"/>
</dbReference>
<keyword evidence="5 7" id="KW-0472">Membrane</keyword>
<feature type="transmembrane region" description="Helical" evidence="7">
    <location>
        <begin position="502"/>
        <end position="530"/>
    </location>
</feature>
<dbReference type="GO" id="GO:0020037">
    <property type="term" value="F:heme binding"/>
    <property type="evidence" value="ECO:0007669"/>
    <property type="project" value="InterPro"/>
</dbReference>
<feature type="transmembrane region" description="Helical" evidence="7">
    <location>
        <begin position="314"/>
        <end position="334"/>
    </location>
</feature>
<feature type="transmembrane region" description="Helical" evidence="7">
    <location>
        <begin position="346"/>
        <end position="371"/>
    </location>
</feature>
<organism evidence="9 10">
    <name type="scientific">Lishizhenia tianjinensis</name>
    <dbReference type="NCBI Taxonomy" id="477690"/>
    <lineage>
        <taxon>Bacteria</taxon>
        <taxon>Pseudomonadati</taxon>
        <taxon>Bacteroidota</taxon>
        <taxon>Flavobacteriia</taxon>
        <taxon>Flavobacteriales</taxon>
        <taxon>Crocinitomicaceae</taxon>
        <taxon>Lishizhenia</taxon>
    </lineage>
</organism>
<dbReference type="InterPro" id="IPR023615">
    <property type="entry name" value="Cyt_c_Oxase_su1_BS"/>
</dbReference>
<dbReference type="GO" id="GO:0009060">
    <property type="term" value="P:aerobic respiration"/>
    <property type="evidence" value="ECO:0007669"/>
    <property type="project" value="InterPro"/>
</dbReference>
<feature type="transmembrane region" description="Helical" evidence="7">
    <location>
        <begin position="383"/>
        <end position="405"/>
    </location>
</feature>
<keyword evidence="2 6" id="KW-0679">Respiratory chain</keyword>
<dbReference type="InterPro" id="IPR000883">
    <property type="entry name" value="Cyt_C_Oxase_1"/>
</dbReference>
<gene>
    <name evidence="9" type="ORF">SAMN05216474_2534</name>
</gene>
<feature type="transmembrane region" description="Helical" evidence="7">
    <location>
        <begin position="36"/>
        <end position="60"/>
    </location>
</feature>
<feature type="transmembrane region" description="Helical" evidence="7">
    <location>
        <begin position="183"/>
        <end position="208"/>
    </location>
</feature>
<dbReference type="PRINTS" id="PR01165">
    <property type="entry name" value="CYCOXIDASEI"/>
</dbReference>
<evidence type="ECO:0000256" key="7">
    <source>
        <dbReference type="SAM" id="Phobius"/>
    </source>
</evidence>
<dbReference type="InterPro" id="IPR023616">
    <property type="entry name" value="Cyt_c_oxase-like_su1_dom"/>
</dbReference>
<proteinExistence type="inferred from homology"/>
<dbReference type="Proteomes" id="UP000236454">
    <property type="component" value="Unassembled WGS sequence"/>
</dbReference>
<protein>
    <submittedName>
        <fullName evidence="9">Cytochrome c oxidase subunit 1</fullName>
    </submittedName>
</protein>
<dbReference type="EMBL" id="FPAS01000004">
    <property type="protein sequence ID" value="SFT81972.1"/>
    <property type="molecule type" value="Genomic_DNA"/>
</dbReference>
<evidence type="ECO:0000313" key="9">
    <source>
        <dbReference type="EMBL" id="SFT81972.1"/>
    </source>
</evidence>
<feature type="domain" description="Cytochrome oxidase subunit I profile" evidence="8">
    <location>
        <begin position="19"/>
        <end position="593"/>
    </location>
</feature>
<keyword evidence="3 6" id="KW-0812">Transmembrane</keyword>
<comment type="similarity">
    <text evidence="6">Belongs to the heme-copper respiratory oxidase family.</text>
</comment>
<dbReference type="PANTHER" id="PTHR10422:SF18">
    <property type="entry name" value="CYTOCHROME C OXIDASE SUBUNIT 1"/>
    <property type="match status" value="1"/>
</dbReference>
<comment type="subcellular location">
    <subcellularLocation>
        <location evidence="1">Membrane</location>
        <topology evidence="1">Multi-pass membrane protein</topology>
    </subcellularLocation>
</comment>
<dbReference type="OrthoDB" id="9759913at2"/>
<evidence type="ECO:0000256" key="6">
    <source>
        <dbReference type="RuleBase" id="RU000370"/>
    </source>
</evidence>
<feature type="transmembrane region" description="Helical" evidence="7">
    <location>
        <begin position="455"/>
        <end position="482"/>
    </location>
</feature>
<sequence>MAAVAHGADHGHDHHEESFVSKYIFSQDHKMIGKQFLMTAVFMGLVAMLLSILFRIQLAWPGESSDFLSMFLGEKWAPNGILNNEMYLGLVTIHGTLMVFFLLTGGLSGTFSNLLIPLQIGARDMASGFLNMLSYWLFFLSSLIMFASLFIETGPAMAGWTIYPPLSALPQAVSGSGLGMTMWLTSMTIFIASSLIGSLNYIVTVLNLRTTGMKMTRMPLTIWAFLVTAILGVLSFPVLLSAALLLLMDRTMGTSFYLSDIIVGGEMLENVGGSPVLYQHLFWFLGHPEVYIVLLPALGLSSEIISTNSRKPIFGYRAMIGSILAIGFLSFIVWGHHMFVTGMNPFLGSVFVFTTLLIAIPSAVKVFNYLTTLWKGSITYTPAMLFAVGLVSTFITGGVTGIILADSALDIAVHDTYFVVAHFHIVMGMSAVFGMFAGVYHWFPKMYGKMMNNRLGYVHFWITIVGAYGVFFPMHFVGLAGAPRRYYDYSVYEGFSGDAYEMILDLNVIITVFAIIAALGQIVFLFNLFVSIFRGQAAPQNPWRSNTLEWTTPVEHVHGNWPGELPTVHRWPYDYSKPGMEEDFIPQTTPLMAGEEEH</sequence>
<dbReference type="PROSITE" id="PS50855">
    <property type="entry name" value="COX1"/>
    <property type="match status" value="1"/>
</dbReference>
<keyword evidence="6" id="KW-0349">Heme</keyword>